<gene>
    <name evidence="7" type="ORF">PG999_012690</name>
</gene>
<name>A0AAW0QA02_9PEZI</name>
<dbReference type="SUPFAM" id="SSF48452">
    <property type="entry name" value="TPR-like"/>
    <property type="match status" value="1"/>
</dbReference>
<protein>
    <recommendedName>
        <fullName evidence="4">Histone transcription regulator 3 homolog</fullName>
    </recommendedName>
</protein>
<comment type="caution">
    <text evidence="7">The sequence shown here is derived from an EMBL/GenBank/DDBJ whole genome shotgun (WGS) entry which is preliminary data.</text>
</comment>
<dbReference type="GO" id="GO:0005634">
    <property type="term" value="C:nucleus"/>
    <property type="evidence" value="ECO:0007669"/>
    <property type="project" value="UniProtKB-SubCell"/>
</dbReference>
<evidence type="ECO:0000256" key="1">
    <source>
        <dbReference type="ARBA" id="ARBA00002687"/>
    </source>
</evidence>
<feature type="region of interest" description="Disordered" evidence="6">
    <location>
        <begin position="338"/>
        <end position="359"/>
    </location>
</feature>
<feature type="compositionally biased region" description="Basic and acidic residues" evidence="6">
    <location>
        <begin position="1947"/>
        <end position="1960"/>
    </location>
</feature>
<feature type="compositionally biased region" description="Polar residues" evidence="6">
    <location>
        <begin position="1726"/>
        <end position="1736"/>
    </location>
</feature>
<proteinExistence type="inferred from homology"/>
<reference evidence="7 8" key="1">
    <citation type="submission" date="2023-01" db="EMBL/GenBank/DDBJ databases">
        <title>Analysis of 21 Apiospora genomes using comparative genomics revels a genus with tremendous synthesis potential of carbohydrate active enzymes and secondary metabolites.</title>
        <authorList>
            <person name="Sorensen T."/>
        </authorList>
    </citation>
    <scope>NUCLEOTIDE SEQUENCE [LARGE SCALE GENOMIC DNA]</scope>
    <source>
        <strain evidence="7 8">CBS 117206</strain>
    </source>
</reference>
<evidence type="ECO:0000256" key="6">
    <source>
        <dbReference type="SAM" id="MobiDB-lite"/>
    </source>
</evidence>
<comment type="function">
    <text evidence="1">Has a role in a nucleosome assembly pathway that is required for the integrity of heterochromatin and proper chromosome segregation.</text>
</comment>
<dbReference type="Gene3D" id="1.25.40.10">
    <property type="entry name" value="Tetratricopeptide repeat domain"/>
    <property type="match status" value="1"/>
</dbReference>
<feature type="compositionally biased region" description="Acidic residues" evidence="6">
    <location>
        <begin position="1840"/>
        <end position="1859"/>
    </location>
</feature>
<feature type="compositionally biased region" description="Basic and acidic residues" evidence="6">
    <location>
        <begin position="1911"/>
        <end position="1928"/>
    </location>
</feature>
<sequence>MPAFTPLNLEPEENIDDEVDITRELHIEEALRRYQTALKLHAQGPQQYSEAAEAYDDLFRSEIFQYPEAQTEFDRAERHTEAHNLPLDISLAQSLEVTQADIDGTGSSLPQALYLAYKNHGQFELDGIKYKVKDAGQEKTSVFGQEETKQSAHKALCDYATALDHDPSDAELWRKAARVAAFLKSARASRYCLEAAIELDDDPTVDEVEPPSLAEGFSGEQLREQLHVLSDDVALSHPIMAPYNKKFMPAALKRYLDPIPYLPDPTKSLALPKGASDDELHNLSPLVLDVPTASWADLGMALVHFVATHGVPGRITSIELPELPDSPEPAEKMLVERPKPADEMATGASGEEVGDTTSQTVSVEEAVESPNEGKIENTITVGGSRKERSGSVTSRKRSQSVAGLQPDGETEEVVEKRSKRTRRRETVADEPVEAQNPFAAQLEPYQAADKNLFQNVRNIAENLGVMDRGMLDRLAEILELSDFEKRTAKVTKPAMVDLRDSLTAFDEDIARVLLSKKEATSAVGFSLFLEHSKPGSQSKAETTEFDKTKNLKAFAARAKQRGLGIGDIAFEWVRVISETYVTSKWSDSMKTAVVQVISHLDEDIYNRMQHEFEDAWTSEDPQAFDSMDGMAQMLFELHLDVYERITNPNSAVDFGIRVETRGRLGRWFSFAAELSQRRPANRNQALSVRFLWASVFLVTLTEGVSREHILQCWQSLRESLASDFDGISPRLPNNAIMPEISIFAADKEISKLTTMDFFLGLFQNDLSDPVSVIDSLEPVLNPDAVYTVETPGSSSGSPIPDEQPSTPQPDEAKQQPISETASQGLRDLWKFLLGASTEMRLFLWNRLDEAYQAISYKTKEFSCKLKAIEMVVNDFERDPYLSMPLEDRRGLFFKMLKFIDDLLINSLALALNEPSAFDIIDDSHFRSSIAALVKLSCLLHTSSVYEDEVRVGMLTAPTSNASFSPFLNKLREMQVRNWSLLYTVLKAGVNQNRSEFAQPETDLAEYLAAVHQVLGLRKFCKSSNKIFLKMMRVELLKQNLVDNWEDYLGQVLFDLYGLKGIGTWEVEDHNCPPEKLDRRNASALVEKIIVLANHMSMKDLLKSDLKGTIEHMQQAIGQTKSNQQTIHNLRNFTEFLKRPVHPLRLYQALKGGLTIDAVAVNTPDSSLARHGWFFLLGMIAFSKFKGVDLNRRQTPGATDDLRIGATFLRQQLQFTPDQWDAWFRLAECFDYELDESVLWTADKMNKERAELVKYQRNAIHCYTLALSHSWKALPEPGDTEGIDAIHELYHKFGMRMYASSREPFAMEPFQHSDHERFFIQNSMGGGTYKRIIHEQMDDYKVWKYAARLFRKAIGVKPKEWKNYYMRAKCIWKMFQKPDTSLDHHDRHSRPTVDQLIRALEQSVEVVWALPKPRSGTDPVLEPHYKIVSVVYKLVARGDLKPQEAADILQRQPFAIKKGAQVEISDTEDWEPFIIETLAHLKDKDKSNWQHRIIMRHARLLFDDKAENPEVLQALSAFQVLQKTMFTKTMVMNVWKCDAERPGRHHVYTEQYVRFMVKLLVTLKDRTNFEALLRRIRKKGGDFYHFSDLWQTCCIAYLRMIRSHYKIAPIIDDVYKNTSQEEFDIIAERITEWSTDANTSDHAAFEALKEAVELKKLNSALMKAGAVDDLIYDSYTAFYFEVGKTLPGPPLEALIKERTEANKVKKGEVEKEKEKDKKPANPFTALLNPQSVENSGTDAAGPATTHEASARPRRAGVRRPDLLRKAEQAVMRAIDGPAKPTREKSRASVSSSKSRNNSRTPTGDTAAGRGGEEGDVEMKDDDGHEEGHESSPGPRSLHDSADDESDLSDVPDDILDDEEAALLFPGLIRRNTQEAEEGDEEDEEDDEEGDGDADDEEDEHEEHEDGEEEAGAMEHDGDEDHHPDHGDDHGAEDEEEDEEEEEDGDEAGSERGGADHTMRDHDEDEDEDEEMAEGPDEHDQTAANEEDLEEEEEEGDEDEDEELDDEEEEEESAESETGDTIEAVIVGGPMAQR</sequence>
<feature type="region of interest" description="Disordered" evidence="6">
    <location>
        <begin position="376"/>
        <end position="430"/>
    </location>
</feature>
<evidence type="ECO:0000256" key="5">
    <source>
        <dbReference type="ARBA" id="ARBA00023242"/>
    </source>
</evidence>
<dbReference type="PANTHER" id="PTHR15502">
    <property type="entry name" value="CALCINEURIN-BINDING PROTEIN CABIN 1-RELATED"/>
    <property type="match status" value="1"/>
</dbReference>
<dbReference type="InterPro" id="IPR033053">
    <property type="entry name" value="Hir3/CABIN1"/>
</dbReference>
<accession>A0AAW0QA02</accession>
<evidence type="ECO:0000313" key="7">
    <source>
        <dbReference type="EMBL" id="KAK8096746.1"/>
    </source>
</evidence>
<dbReference type="EMBL" id="JAQQWP010000010">
    <property type="protein sequence ID" value="KAK8096746.1"/>
    <property type="molecule type" value="Genomic_DNA"/>
</dbReference>
<evidence type="ECO:0000256" key="3">
    <source>
        <dbReference type="ARBA" id="ARBA00007335"/>
    </source>
</evidence>
<feature type="compositionally biased region" description="Acidic residues" evidence="6">
    <location>
        <begin position="1929"/>
        <end position="1946"/>
    </location>
</feature>
<feature type="compositionally biased region" description="Acidic residues" evidence="6">
    <location>
        <begin position="1873"/>
        <end position="1910"/>
    </location>
</feature>
<keyword evidence="8" id="KW-1185">Reference proteome</keyword>
<dbReference type="GO" id="GO:0006325">
    <property type="term" value="P:chromatin organization"/>
    <property type="evidence" value="ECO:0007669"/>
    <property type="project" value="InterPro"/>
</dbReference>
<feature type="compositionally biased region" description="Low complexity" evidence="6">
    <location>
        <begin position="1786"/>
        <end position="1798"/>
    </location>
</feature>
<feature type="compositionally biased region" description="Acidic residues" evidence="6">
    <location>
        <begin position="1983"/>
        <end position="2018"/>
    </location>
</feature>
<dbReference type="InterPro" id="IPR011990">
    <property type="entry name" value="TPR-like_helical_dom_sf"/>
</dbReference>
<evidence type="ECO:0000256" key="4">
    <source>
        <dbReference type="ARBA" id="ARBA00014848"/>
    </source>
</evidence>
<keyword evidence="5" id="KW-0539">Nucleus</keyword>
<feature type="region of interest" description="Disordered" evidence="6">
    <location>
        <begin position="787"/>
        <end position="817"/>
    </location>
</feature>
<feature type="compositionally biased region" description="Basic and acidic residues" evidence="6">
    <location>
        <begin position="1757"/>
        <end position="1766"/>
    </location>
</feature>
<comment type="subcellular location">
    <subcellularLocation>
        <location evidence="2">Nucleus</location>
    </subcellularLocation>
</comment>
<dbReference type="GO" id="GO:0031491">
    <property type="term" value="F:nucleosome binding"/>
    <property type="evidence" value="ECO:0007669"/>
    <property type="project" value="TreeGrafter"/>
</dbReference>
<dbReference type="PANTHER" id="PTHR15502:SF7">
    <property type="entry name" value="CALCINEURIN-BINDING PROTEIN CABIN-1"/>
    <property type="match status" value="1"/>
</dbReference>
<organism evidence="7 8">
    <name type="scientific">Apiospora kogelbergensis</name>
    <dbReference type="NCBI Taxonomy" id="1337665"/>
    <lineage>
        <taxon>Eukaryota</taxon>
        <taxon>Fungi</taxon>
        <taxon>Dikarya</taxon>
        <taxon>Ascomycota</taxon>
        <taxon>Pezizomycotina</taxon>
        <taxon>Sordariomycetes</taxon>
        <taxon>Xylariomycetidae</taxon>
        <taxon>Amphisphaeriales</taxon>
        <taxon>Apiosporaceae</taxon>
        <taxon>Apiospora</taxon>
    </lineage>
</organism>
<feature type="compositionally biased region" description="Basic and acidic residues" evidence="6">
    <location>
        <begin position="1703"/>
        <end position="1718"/>
    </location>
</feature>
<dbReference type="GO" id="GO:0000417">
    <property type="term" value="C:HIR complex"/>
    <property type="evidence" value="ECO:0007669"/>
    <property type="project" value="TreeGrafter"/>
</dbReference>
<feature type="region of interest" description="Disordered" evidence="6">
    <location>
        <begin position="1703"/>
        <end position="2032"/>
    </location>
</feature>
<evidence type="ECO:0000313" key="8">
    <source>
        <dbReference type="Proteomes" id="UP001392437"/>
    </source>
</evidence>
<dbReference type="Proteomes" id="UP001392437">
    <property type="component" value="Unassembled WGS sequence"/>
</dbReference>
<comment type="similarity">
    <text evidence="3">Belongs to the HIR3 family.</text>
</comment>
<feature type="compositionally biased region" description="Acidic residues" evidence="6">
    <location>
        <begin position="1961"/>
        <end position="1973"/>
    </location>
</feature>
<evidence type="ECO:0000256" key="2">
    <source>
        <dbReference type="ARBA" id="ARBA00004123"/>
    </source>
</evidence>